<dbReference type="GeneID" id="104987510"/>
<gene>
    <name evidence="5" type="primary">RNLS</name>
</gene>
<proteinExistence type="predicted"/>
<dbReference type="SUPFAM" id="SSF51905">
    <property type="entry name" value="FAD/NAD(P)-binding domain"/>
    <property type="match status" value="1"/>
</dbReference>
<dbReference type="InterPro" id="IPR040174">
    <property type="entry name" value="RNLS"/>
</dbReference>
<evidence type="ECO:0000313" key="5">
    <source>
        <dbReference type="RefSeq" id="XP_010836784.1"/>
    </source>
</evidence>
<evidence type="ECO:0000256" key="2">
    <source>
        <dbReference type="ARBA" id="ARBA00022827"/>
    </source>
</evidence>
<dbReference type="PANTHER" id="PTHR23357:SF1">
    <property type="entry name" value="RENALASE"/>
    <property type="match status" value="1"/>
</dbReference>
<dbReference type="KEGG" id="bbis:104987510"/>
<dbReference type="InterPro" id="IPR036188">
    <property type="entry name" value="FAD/NAD-bd_sf"/>
</dbReference>
<keyword evidence="2" id="KW-0274">FAD</keyword>
<dbReference type="AlphaFoldDB" id="A0A6P3HCE1"/>
<keyword evidence="1" id="KW-0285">Flavoprotein</keyword>
<dbReference type="PANTHER" id="PTHR23357">
    <property type="entry name" value="RENALASE"/>
    <property type="match status" value="1"/>
</dbReference>
<reference evidence="5" key="1">
    <citation type="submission" date="2025-08" db="UniProtKB">
        <authorList>
            <consortium name="RefSeq"/>
        </authorList>
    </citation>
    <scope>IDENTIFICATION</scope>
    <source>
        <tissue evidence="5">Blood</tissue>
    </source>
</reference>
<feature type="domain" description="Amine oxidase" evidence="3">
    <location>
        <begin position="165"/>
        <end position="233"/>
    </location>
</feature>
<accession>A0A6P3HCE1</accession>
<dbReference type="GO" id="GO:0016651">
    <property type="term" value="F:oxidoreductase activity, acting on NAD(P)H"/>
    <property type="evidence" value="ECO:0007669"/>
    <property type="project" value="InterPro"/>
</dbReference>
<protein>
    <submittedName>
        <fullName evidence="5">Renalase isoform X1</fullName>
    </submittedName>
</protein>
<dbReference type="Pfam" id="PF01593">
    <property type="entry name" value="Amino_oxidase"/>
    <property type="match status" value="1"/>
</dbReference>
<dbReference type="CTD" id="55328"/>
<organism evidence="4 5">
    <name type="scientific">Bison bison bison</name>
    <name type="common">North American plains bison</name>
    <dbReference type="NCBI Taxonomy" id="43346"/>
    <lineage>
        <taxon>Eukaryota</taxon>
        <taxon>Metazoa</taxon>
        <taxon>Chordata</taxon>
        <taxon>Craniata</taxon>
        <taxon>Vertebrata</taxon>
        <taxon>Euteleostomi</taxon>
        <taxon>Mammalia</taxon>
        <taxon>Eutheria</taxon>
        <taxon>Laurasiatheria</taxon>
        <taxon>Artiodactyla</taxon>
        <taxon>Ruminantia</taxon>
        <taxon>Pecora</taxon>
        <taxon>Bovidae</taxon>
        <taxon>Bovinae</taxon>
        <taxon>Bison</taxon>
    </lineage>
</organism>
<evidence type="ECO:0000313" key="4">
    <source>
        <dbReference type="Proteomes" id="UP000515208"/>
    </source>
</evidence>
<dbReference type="Gene3D" id="3.90.660.10">
    <property type="match status" value="3"/>
</dbReference>
<dbReference type="RefSeq" id="XP_010836784.1">
    <property type="nucleotide sequence ID" value="XM_010838482.1"/>
</dbReference>
<dbReference type="InterPro" id="IPR002937">
    <property type="entry name" value="Amino_oxidase"/>
</dbReference>
<evidence type="ECO:0000259" key="3">
    <source>
        <dbReference type="Pfam" id="PF01593"/>
    </source>
</evidence>
<dbReference type="GO" id="GO:0005576">
    <property type="term" value="C:extracellular region"/>
    <property type="evidence" value="ECO:0007669"/>
    <property type="project" value="TreeGrafter"/>
</dbReference>
<dbReference type="OrthoDB" id="2161133at2759"/>
<dbReference type="Proteomes" id="UP000515208">
    <property type="component" value="Unplaced"/>
</dbReference>
<evidence type="ECO:0000256" key="1">
    <source>
        <dbReference type="ARBA" id="ARBA00022630"/>
    </source>
</evidence>
<keyword evidence="4" id="KW-1185">Reference proteome</keyword>
<name>A0A6P3HCE1_BISBB</name>
<sequence length="448" mass="49881">MIYRFWGREADWKSQLIRWSQTMLEDSSWLSNQEEGQDLLVFRADPSLSPSRLLSAPCRLTRELHRGRVGPGARGLQLWPAGLWRRFHRLQAGHPGAETAGHGAGADRGRRADGKLVRGAAEEGGVQSSAPHCMGQGRGFSFYDELLAGGILKPLISPIDGMVTKEGDCNFVAPHGVSSIINHYLKQSGADICFRQRVTQINLRDNKWEVSRETGSSEQFDIVVLTMPAPQILQLRGDITNLISECQRQQLESVSYSSRYALGLFYEAGTKIDVPWAGRYITSNPCIRFISIDNKKRNIDSRYLGQKLRAIPWLALHSAENDFTNNWQCVSCRGHMEPWESSEIGPSLVIHTTVPFGVTHLEHSTEDVQELIFKQLENIVPGLPQPVATKCQKWRHSQVTNAAANSLGQMTLHLQPLLVCGGDGFTQSNFDGCITSALCVLEALKKHI</sequence>